<evidence type="ECO:0000313" key="1">
    <source>
        <dbReference type="EMBL" id="CAB5218597.1"/>
    </source>
</evidence>
<protein>
    <submittedName>
        <fullName evidence="1">Uncharacterized protein</fullName>
    </submittedName>
</protein>
<sequence length="80" mass="8903">MNQIILRILLADNSTVEVTTSAGDIVKWETHFDLGIDKLERASHLYYLAWLALSRLGKTSVEFTVWVDGVAGVEVDDPKA</sequence>
<name>A0A6J7WLH2_9CAUD</name>
<proteinExistence type="predicted"/>
<organism evidence="1">
    <name type="scientific">uncultured Caudovirales phage</name>
    <dbReference type="NCBI Taxonomy" id="2100421"/>
    <lineage>
        <taxon>Viruses</taxon>
        <taxon>Duplodnaviria</taxon>
        <taxon>Heunggongvirae</taxon>
        <taxon>Uroviricota</taxon>
        <taxon>Caudoviricetes</taxon>
        <taxon>Peduoviridae</taxon>
        <taxon>Maltschvirus</taxon>
        <taxon>Maltschvirus maltsch</taxon>
    </lineage>
</organism>
<accession>A0A6J7WLH2</accession>
<gene>
    <name evidence="1" type="ORF">UFOVP219_37</name>
</gene>
<dbReference type="EMBL" id="LR798260">
    <property type="protein sequence ID" value="CAB5218597.1"/>
    <property type="molecule type" value="Genomic_DNA"/>
</dbReference>
<reference evidence="1" key="1">
    <citation type="submission" date="2020-05" db="EMBL/GenBank/DDBJ databases">
        <authorList>
            <person name="Chiriac C."/>
            <person name="Salcher M."/>
            <person name="Ghai R."/>
            <person name="Kavagutti S V."/>
        </authorList>
    </citation>
    <scope>NUCLEOTIDE SEQUENCE</scope>
</reference>